<dbReference type="PANTHER" id="PTHR43300:SF7">
    <property type="entry name" value="UDP-N-ACETYLBACILLOSAMINE N-ACETYLTRANSFERASE"/>
    <property type="match status" value="1"/>
</dbReference>
<protein>
    <submittedName>
        <fullName evidence="6">UDP-N-acetylbacillosamine N-acetyltransferase</fullName>
        <ecNumber evidence="6">2.3.1.203</ecNumber>
    </submittedName>
</protein>
<dbReference type="InterPro" id="IPR050179">
    <property type="entry name" value="Trans_hexapeptide_repeat"/>
</dbReference>
<dbReference type="Pfam" id="PF00132">
    <property type="entry name" value="Hexapep"/>
    <property type="match status" value="2"/>
</dbReference>
<dbReference type="Gene3D" id="3.40.50.20">
    <property type="match status" value="1"/>
</dbReference>
<dbReference type="InterPro" id="IPR018357">
    <property type="entry name" value="Hexapep_transf_CS"/>
</dbReference>
<evidence type="ECO:0000313" key="6">
    <source>
        <dbReference type="EMBL" id="CAH0998976.1"/>
    </source>
</evidence>
<dbReference type="Proteomes" id="UP000837803">
    <property type="component" value="Unassembled WGS sequence"/>
</dbReference>
<organism evidence="6 7">
    <name type="scientific">Neolewinella maritima</name>
    <dbReference type="NCBI Taxonomy" id="1383882"/>
    <lineage>
        <taxon>Bacteria</taxon>
        <taxon>Pseudomonadati</taxon>
        <taxon>Bacteroidota</taxon>
        <taxon>Saprospiria</taxon>
        <taxon>Saprospirales</taxon>
        <taxon>Lewinellaceae</taxon>
        <taxon>Neolewinella</taxon>
    </lineage>
</organism>
<keyword evidence="3" id="KW-0677">Repeat</keyword>
<dbReference type="Pfam" id="PF17836">
    <property type="entry name" value="PglD_N"/>
    <property type="match status" value="1"/>
</dbReference>
<dbReference type="RefSeq" id="WP_238749176.1">
    <property type="nucleotide sequence ID" value="NZ_CAKLPZ010000001.1"/>
</dbReference>
<dbReference type="InterPro" id="IPR001451">
    <property type="entry name" value="Hexapep"/>
</dbReference>
<keyword evidence="4 6" id="KW-0012">Acyltransferase</keyword>
<dbReference type="GO" id="GO:0016746">
    <property type="term" value="F:acyltransferase activity"/>
    <property type="evidence" value="ECO:0007669"/>
    <property type="project" value="UniProtKB-KW"/>
</dbReference>
<dbReference type="InterPro" id="IPR041561">
    <property type="entry name" value="PglD_N"/>
</dbReference>
<dbReference type="CDD" id="cd03360">
    <property type="entry name" value="LbH_AT_putative"/>
    <property type="match status" value="1"/>
</dbReference>
<evidence type="ECO:0000259" key="5">
    <source>
        <dbReference type="Pfam" id="PF17836"/>
    </source>
</evidence>
<dbReference type="NCBIfam" id="TIGR03570">
    <property type="entry name" value="NeuD_NnaD"/>
    <property type="match status" value="1"/>
</dbReference>
<evidence type="ECO:0000313" key="7">
    <source>
        <dbReference type="Proteomes" id="UP000837803"/>
    </source>
</evidence>
<evidence type="ECO:0000256" key="3">
    <source>
        <dbReference type="ARBA" id="ARBA00022737"/>
    </source>
</evidence>
<comment type="similarity">
    <text evidence="1">Belongs to the transferase hexapeptide repeat family.</text>
</comment>
<sequence length="208" mass="21334">MNRSVLLIGYSGHAFVVADVLRSAGRPIVGYCDREQKIVNPFGLTFFGPEAGERAAYQLRAADFFVAIGSNTIRRRVSEQLLAMGYTAAPAAVHPSSQVSRIATVGPGTLVGPGAVVNALTEIGQGAIINSAAVVEHECRIGDFAHIAPGAVLTGNVTVGAGAFIGARAVVLPGIKVGKGAIIGAGAVVLRDVFPGQTMYGNPAKLKV</sequence>
<dbReference type="EMBL" id="CAKLPZ010000001">
    <property type="protein sequence ID" value="CAH0998976.1"/>
    <property type="molecule type" value="Genomic_DNA"/>
</dbReference>
<name>A0ABN8F006_9BACT</name>
<comment type="caution">
    <text evidence="6">The sequence shown here is derived from an EMBL/GenBank/DDBJ whole genome shotgun (WGS) entry which is preliminary data.</text>
</comment>
<dbReference type="Gene3D" id="2.160.10.10">
    <property type="entry name" value="Hexapeptide repeat proteins"/>
    <property type="match status" value="1"/>
</dbReference>
<accession>A0ABN8F006</accession>
<reference evidence="6" key="1">
    <citation type="submission" date="2021-12" db="EMBL/GenBank/DDBJ databases">
        <authorList>
            <person name="Rodrigo-Torres L."/>
            <person name="Arahal R. D."/>
            <person name="Lucena T."/>
        </authorList>
    </citation>
    <scope>NUCLEOTIDE SEQUENCE</scope>
    <source>
        <strain evidence="6">CECT 8419</strain>
    </source>
</reference>
<evidence type="ECO:0000256" key="2">
    <source>
        <dbReference type="ARBA" id="ARBA00022679"/>
    </source>
</evidence>
<dbReference type="InterPro" id="IPR020019">
    <property type="entry name" value="AcTrfase_PglD-like"/>
</dbReference>
<evidence type="ECO:0000256" key="4">
    <source>
        <dbReference type="ARBA" id="ARBA00023315"/>
    </source>
</evidence>
<proteinExistence type="inferred from homology"/>
<evidence type="ECO:0000256" key="1">
    <source>
        <dbReference type="ARBA" id="ARBA00007274"/>
    </source>
</evidence>
<gene>
    <name evidence="6" type="primary">pglD</name>
    <name evidence="6" type="ORF">LEM8419_00271</name>
</gene>
<dbReference type="PROSITE" id="PS00101">
    <property type="entry name" value="HEXAPEP_TRANSFERASES"/>
    <property type="match status" value="1"/>
</dbReference>
<keyword evidence="7" id="KW-1185">Reference proteome</keyword>
<feature type="domain" description="PglD N-terminal" evidence="5">
    <location>
        <begin position="5"/>
        <end position="81"/>
    </location>
</feature>
<dbReference type="EC" id="2.3.1.203" evidence="6"/>
<dbReference type="SUPFAM" id="SSF51161">
    <property type="entry name" value="Trimeric LpxA-like enzymes"/>
    <property type="match status" value="1"/>
</dbReference>
<dbReference type="PANTHER" id="PTHR43300">
    <property type="entry name" value="ACETYLTRANSFERASE"/>
    <property type="match status" value="1"/>
</dbReference>
<keyword evidence="2 6" id="KW-0808">Transferase</keyword>
<dbReference type="InterPro" id="IPR011004">
    <property type="entry name" value="Trimer_LpxA-like_sf"/>
</dbReference>